<evidence type="ECO:0000256" key="2">
    <source>
        <dbReference type="ARBA" id="ARBA00023014"/>
    </source>
</evidence>
<evidence type="ECO:0000313" key="5">
    <source>
        <dbReference type="Proteomes" id="UP000222542"/>
    </source>
</evidence>
<dbReference type="PANTHER" id="PTHR46482:SF9">
    <property type="entry name" value="5'-ADENYLYLSULFATE REDUCTASE 1, CHLOROPLASTIC"/>
    <property type="match status" value="1"/>
</dbReference>
<comment type="caution">
    <text evidence="4">The sequence shown here is derived from an EMBL/GenBank/DDBJ whole genome shotgun (WGS) entry which is preliminary data.</text>
</comment>
<accession>A0A2G2ZLJ7</accession>
<protein>
    <submittedName>
        <fullName evidence="4">5'-adenylylsulfate reductase 1, chloroplastic</fullName>
    </submittedName>
</protein>
<dbReference type="InterPro" id="IPR014729">
    <property type="entry name" value="Rossmann-like_a/b/a_fold"/>
</dbReference>
<sequence>MHLYSLRTFRNGVVYLVKRGKSGLLSLVDEPKDRHWMERFVYVRISESILDNYLPFPEAWNMNPTTKWTPDVVADLRQWVLRILKVSSHEDKVFSLDTGRLNLETYHYLMQWRSTMGFVLNICSLLLLKVDPSFERLDGRTDSLVKWNPVANVDGKDIWNFLQAMNVAVKSLHAQGYISVGSEPCKQAVLPGQHEREGRWWWEDSKAKECGLHKGNIKDESTNGNGNTAVNANGRVAVADIFDTKDIVSLSRPGIKNLLKLENRSECWLVVLYAHRFCQNLIFVENLVTFNVCSHVLKMLHSPLFPILMVFGDYFNDLFSYFVPAMEGSYVELAEKLASSGVKVGKFREDGDQKAFAQKELQLPYYILLP</sequence>
<proteinExistence type="predicted"/>
<organism evidence="4 5">
    <name type="scientific">Capsicum annuum</name>
    <name type="common">Capsicum pepper</name>
    <dbReference type="NCBI Taxonomy" id="4072"/>
    <lineage>
        <taxon>Eukaryota</taxon>
        <taxon>Viridiplantae</taxon>
        <taxon>Streptophyta</taxon>
        <taxon>Embryophyta</taxon>
        <taxon>Tracheophyta</taxon>
        <taxon>Spermatophyta</taxon>
        <taxon>Magnoliopsida</taxon>
        <taxon>eudicotyledons</taxon>
        <taxon>Gunneridae</taxon>
        <taxon>Pentapetalae</taxon>
        <taxon>asterids</taxon>
        <taxon>lamiids</taxon>
        <taxon>Solanales</taxon>
        <taxon>Solanaceae</taxon>
        <taxon>Solanoideae</taxon>
        <taxon>Capsiceae</taxon>
        <taxon>Capsicum</taxon>
    </lineage>
</organism>
<keyword evidence="5" id="KW-1185">Reference proteome</keyword>
<evidence type="ECO:0000313" key="4">
    <source>
        <dbReference type="EMBL" id="PHT82878.1"/>
    </source>
</evidence>
<dbReference type="Gene3D" id="3.40.50.620">
    <property type="entry name" value="HUPs"/>
    <property type="match status" value="1"/>
</dbReference>
<dbReference type="PANTHER" id="PTHR46482">
    <property type="entry name" value="5'-ADENYLYLSULFATE REDUCTASE 3, CHLOROPLASTIC"/>
    <property type="match status" value="1"/>
</dbReference>
<gene>
    <name evidence="4" type="ORF">T459_11321</name>
</gene>
<reference evidence="4 5" key="1">
    <citation type="journal article" date="2014" name="Nat. Genet.">
        <title>Genome sequence of the hot pepper provides insights into the evolution of pungency in Capsicum species.</title>
        <authorList>
            <person name="Kim S."/>
            <person name="Park M."/>
            <person name="Yeom S.I."/>
            <person name="Kim Y.M."/>
            <person name="Lee J.M."/>
            <person name="Lee H.A."/>
            <person name="Seo E."/>
            <person name="Choi J."/>
            <person name="Cheong K."/>
            <person name="Kim K.T."/>
            <person name="Jung K."/>
            <person name="Lee G.W."/>
            <person name="Oh S.K."/>
            <person name="Bae C."/>
            <person name="Kim S.B."/>
            <person name="Lee H.Y."/>
            <person name="Kim S.Y."/>
            <person name="Kim M.S."/>
            <person name="Kang B.C."/>
            <person name="Jo Y.D."/>
            <person name="Yang H.B."/>
            <person name="Jeong H.J."/>
            <person name="Kang W.H."/>
            <person name="Kwon J.K."/>
            <person name="Shin C."/>
            <person name="Lim J.Y."/>
            <person name="Park J.H."/>
            <person name="Huh J.H."/>
            <person name="Kim J.S."/>
            <person name="Kim B.D."/>
            <person name="Cohen O."/>
            <person name="Paran I."/>
            <person name="Suh M.C."/>
            <person name="Lee S.B."/>
            <person name="Kim Y.K."/>
            <person name="Shin Y."/>
            <person name="Noh S.J."/>
            <person name="Park J."/>
            <person name="Seo Y.S."/>
            <person name="Kwon S.Y."/>
            <person name="Kim H.A."/>
            <person name="Park J.M."/>
            <person name="Kim H.J."/>
            <person name="Choi S.B."/>
            <person name="Bosland P.W."/>
            <person name="Reeves G."/>
            <person name="Jo S.H."/>
            <person name="Lee B.W."/>
            <person name="Cho H.T."/>
            <person name="Choi H.S."/>
            <person name="Lee M.S."/>
            <person name="Yu Y."/>
            <person name="Do Choi Y."/>
            <person name="Park B.S."/>
            <person name="van Deynze A."/>
            <person name="Ashrafi H."/>
            <person name="Hill T."/>
            <person name="Kim W.T."/>
            <person name="Pai H.S."/>
            <person name="Ahn H.K."/>
            <person name="Yeam I."/>
            <person name="Giovannoni J.J."/>
            <person name="Rose J.K."/>
            <person name="Sorensen I."/>
            <person name="Lee S.J."/>
            <person name="Kim R.W."/>
            <person name="Choi I.Y."/>
            <person name="Choi B.S."/>
            <person name="Lim J.S."/>
            <person name="Lee Y.H."/>
            <person name="Choi D."/>
        </authorList>
    </citation>
    <scope>NUCLEOTIDE SEQUENCE [LARGE SCALE GENOMIC DNA]</scope>
    <source>
        <strain evidence="5">cv. CM334</strain>
    </source>
</reference>
<dbReference type="AlphaFoldDB" id="A0A2G2ZLJ7"/>
<name>A0A2G2ZLJ7_CAPAN</name>
<dbReference type="SUPFAM" id="SSF52402">
    <property type="entry name" value="Adenine nucleotide alpha hydrolases-like"/>
    <property type="match status" value="1"/>
</dbReference>
<dbReference type="GO" id="GO:0051536">
    <property type="term" value="F:iron-sulfur cluster binding"/>
    <property type="evidence" value="ECO:0007669"/>
    <property type="project" value="UniProtKB-KW"/>
</dbReference>
<dbReference type="Gramene" id="PHT82878">
    <property type="protein sequence ID" value="PHT82878"/>
    <property type="gene ID" value="T459_11321"/>
</dbReference>
<keyword evidence="1" id="KW-0408">Iron</keyword>
<dbReference type="EMBL" id="AYRZ02000004">
    <property type="protein sequence ID" value="PHT82878.1"/>
    <property type="molecule type" value="Genomic_DNA"/>
</dbReference>
<dbReference type="GO" id="GO:0003824">
    <property type="term" value="F:catalytic activity"/>
    <property type="evidence" value="ECO:0007669"/>
    <property type="project" value="InterPro"/>
</dbReference>
<keyword evidence="2" id="KW-0479">Metal-binding</keyword>
<dbReference type="STRING" id="4072.A0A2G2ZLJ7"/>
<dbReference type="Pfam" id="PF01507">
    <property type="entry name" value="PAPS_reduct"/>
    <property type="match status" value="1"/>
</dbReference>
<keyword evidence="2" id="KW-0411">Iron-sulfur</keyword>
<evidence type="ECO:0000256" key="1">
    <source>
        <dbReference type="ARBA" id="ARBA00023004"/>
    </source>
</evidence>
<dbReference type="InterPro" id="IPR002500">
    <property type="entry name" value="PAPS_reduct_dom"/>
</dbReference>
<dbReference type="Proteomes" id="UP000222542">
    <property type="component" value="Unassembled WGS sequence"/>
</dbReference>
<evidence type="ECO:0000259" key="3">
    <source>
        <dbReference type="Pfam" id="PF01507"/>
    </source>
</evidence>
<feature type="domain" description="Phosphoadenosine phosphosulphate reductase" evidence="3">
    <location>
        <begin position="134"/>
        <end position="187"/>
    </location>
</feature>
<reference evidence="4 5" key="2">
    <citation type="journal article" date="2017" name="Genome Biol.">
        <title>New reference genome sequences of hot pepper reveal the massive evolution of plant disease-resistance genes by retroduplication.</title>
        <authorList>
            <person name="Kim S."/>
            <person name="Park J."/>
            <person name="Yeom S.I."/>
            <person name="Kim Y.M."/>
            <person name="Seo E."/>
            <person name="Kim K.T."/>
            <person name="Kim M.S."/>
            <person name="Lee J.M."/>
            <person name="Cheong K."/>
            <person name="Shin H.S."/>
            <person name="Kim S.B."/>
            <person name="Han K."/>
            <person name="Lee J."/>
            <person name="Park M."/>
            <person name="Lee H.A."/>
            <person name="Lee H.Y."/>
            <person name="Lee Y."/>
            <person name="Oh S."/>
            <person name="Lee J.H."/>
            <person name="Choi E."/>
            <person name="Choi E."/>
            <person name="Lee S.E."/>
            <person name="Jeon J."/>
            <person name="Kim H."/>
            <person name="Choi G."/>
            <person name="Song H."/>
            <person name="Lee J."/>
            <person name="Lee S.C."/>
            <person name="Kwon J.K."/>
            <person name="Lee H.Y."/>
            <person name="Koo N."/>
            <person name="Hong Y."/>
            <person name="Kim R.W."/>
            <person name="Kang W.H."/>
            <person name="Huh J.H."/>
            <person name="Kang B.C."/>
            <person name="Yang T.J."/>
            <person name="Lee Y.H."/>
            <person name="Bennetzen J.L."/>
            <person name="Choi D."/>
        </authorList>
    </citation>
    <scope>NUCLEOTIDE SEQUENCE [LARGE SCALE GENOMIC DNA]</scope>
    <source>
        <strain evidence="5">cv. CM334</strain>
    </source>
</reference>